<evidence type="ECO:0000256" key="2">
    <source>
        <dbReference type="ARBA" id="ARBA00022723"/>
    </source>
</evidence>
<dbReference type="EMBL" id="FOPZ01000009">
    <property type="protein sequence ID" value="SFH56473.1"/>
    <property type="molecule type" value="Genomic_DNA"/>
</dbReference>
<dbReference type="AlphaFoldDB" id="A0A1I3B2H4"/>
<proteinExistence type="inferred from homology"/>
<dbReference type="PROSITE" id="PS51819">
    <property type="entry name" value="VOC"/>
    <property type="match status" value="1"/>
</dbReference>
<organism evidence="4 5">
    <name type="scientific">Halorubrum aquaticum</name>
    <dbReference type="NCBI Taxonomy" id="387340"/>
    <lineage>
        <taxon>Archaea</taxon>
        <taxon>Methanobacteriati</taxon>
        <taxon>Methanobacteriota</taxon>
        <taxon>Stenosarchaea group</taxon>
        <taxon>Halobacteria</taxon>
        <taxon>Halobacteriales</taxon>
        <taxon>Haloferacaceae</taxon>
        <taxon>Halorubrum</taxon>
    </lineage>
</organism>
<accession>A0A1I3B2H4</accession>
<dbReference type="GO" id="GO:0004493">
    <property type="term" value="F:methylmalonyl-CoA epimerase activity"/>
    <property type="evidence" value="ECO:0007669"/>
    <property type="project" value="TreeGrafter"/>
</dbReference>
<dbReference type="GO" id="GO:0046491">
    <property type="term" value="P:L-methylmalonyl-CoA metabolic process"/>
    <property type="evidence" value="ECO:0007669"/>
    <property type="project" value="TreeGrafter"/>
</dbReference>
<dbReference type="PANTHER" id="PTHR43048">
    <property type="entry name" value="METHYLMALONYL-COA EPIMERASE"/>
    <property type="match status" value="1"/>
</dbReference>
<keyword evidence="2" id="KW-0479">Metal-binding</keyword>
<evidence type="ECO:0000256" key="1">
    <source>
        <dbReference type="ARBA" id="ARBA00009308"/>
    </source>
</evidence>
<dbReference type="CDD" id="cd07249">
    <property type="entry name" value="MMCE"/>
    <property type="match status" value="1"/>
</dbReference>
<protein>
    <submittedName>
        <fullName evidence="4">Methylmalonyl-CoA epimerase</fullName>
    </submittedName>
</protein>
<evidence type="ECO:0000313" key="5">
    <source>
        <dbReference type="Proteomes" id="UP000323537"/>
    </source>
</evidence>
<dbReference type="GO" id="GO:0046872">
    <property type="term" value="F:metal ion binding"/>
    <property type="evidence" value="ECO:0007669"/>
    <property type="project" value="UniProtKB-KW"/>
</dbReference>
<dbReference type="InterPro" id="IPR037523">
    <property type="entry name" value="VOC_core"/>
</dbReference>
<dbReference type="RefSeq" id="WP_149784452.1">
    <property type="nucleotide sequence ID" value="NZ_BAAADP010000001.1"/>
</dbReference>
<dbReference type="InterPro" id="IPR051785">
    <property type="entry name" value="MMCE/EMCE_epimerase"/>
</dbReference>
<dbReference type="InterPro" id="IPR029068">
    <property type="entry name" value="Glyas_Bleomycin-R_OHBP_Dase"/>
</dbReference>
<name>A0A1I3B2H4_9EURY</name>
<evidence type="ECO:0000313" key="4">
    <source>
        <dbReference type="EMBL" id="SFH56473.1"/>
    </source>
</evidence>
<comment type="similarity">
    <text evidence="1">Belongs to the methylmalonyl-CoA epimerase family.</text>
</comment>
<dbReference type="SUPFAM" id="SSF54593">
    <property type="entry name" value="Glyoxalase/Bleomycin resistance protein/Dihydroxybiphenyl dioxygenase"/>
    <property type="match status" value="1"/>
</dbReference>
<dbReference type="Proteomes" id="UP000323537">
    <property type="component" value="Unassembled WGS sequence"/>
</dbReference>
<sequence length="127" mass="13803">MRFDHVGVATRDAAGLADSFSGLLDAPVAHEETFEGMRVVFLELDGGYFELLEPAEEGPIRDYLEREGPGIHHVALATDDLPAALDRARDRGVDLVDEEPRPGAWGHAVAFLHPRSTGGVLVEFVEV</sequence>
<dbReference type="OrthoDB" id="6161at2157"/>
<reference evidence="4 5" key="1">
    <citation type="submission" date="2016-10" db="EMBL/GenBank/DDBJ databases">
        <authorList>
            <person name="Varghese N."/>
            <person name="Submissions S."/>
        </authorList>
    </citation>
    <scope>NUCLEOTIDE SEQUENCE [LARGE SCALE GENOMIC DNA]</scope>
    <source>
        <strain evidence="4 5">CGMCC 1.6377</strain>
    </source>
</reference>
<dbReference type="PANTHER" id="PTHR43048:SF3">
    <property type="entry name" value="METHYLMALONYL-COA EPIMERASE, MITOCHONDRIAL"/>
    <property type="match status" value="1"/>
</dbReference>
<dbReference type="Pfam" id="PF13669">
    <property type="entry name" value="Glyoxalase_4"/>
    <property type="match status" value="1"/>
</dbReference>
<dbReference type="InterPro" id="IPR017515">
    <property type="entry name" value="MeMalonyl-CoA_epimerase"/>
</dbReference>
<gene>
    <name evidence="4" type="ORF">SAMN04488066_10911</name>
</gene>
<evidence type="ECO:0000259" key="3">
    <source>
        <dbReference type="PROSITE" id="PS51819"/>
    </source>
</evidence>
<dbReference type="NCBIfam" id="TIGR03081">
    <property type="entry name" value="metmalonyl_epim"/>
    <property type="match status" value="1"/>
</dbReference>
<feature type="domain" description="VOC" evidence="3">
    <location>
        <begin position="2"/>
        <end position="127"/>
    </location>
</feature>
<dbReference type="Gene3D" id="3.10.180.10">
    <property type="entry name" value="2,3-Dihydroxybiphenyl 1,2-Dioxygenase, domain 1"/>
    <property type="match status" value="1"/>
</dbReference>
<keyword evidence="5" id="KW-1185">Reference proteome</keyword>